<sequence>MLGYGDSWLSDKFTWTGRLFSFMRTVARRRDLAAQVKRIWIHPQLWETHCAKNEVNIWKSPRNPVWRFGHWFYLCDVRDVLGDIADALGTDAVRSFSEHDLIAVMISMLPKLQYCSLQLGVDHDDTAPGAGLRAAGAIASLPIETIDIAMCATACESRKLYGQVSIIQRAFSLLTLSNGLETLNLHQYYGIMSDERDVQGQHSLQPNGCSETSQEPPLQ</sequence>
<keyword evidence="3" id="KW-1185">Reference proteome</keyword>
<evidence type="ECO:0000256" key="1">
    <source>
        <dbReference type="SAM" id="MobiDB-lite"/>
    </source>
</evidence>
<reference evidence="2 3" key="1">
    <citation type="submission" date="2024-07" db="EMBL/GenBank/DDBJ databases">
        <title>Section-level genome sequencing and comparative genomics of Aspergillus sections Usti and Cavernicolus.</title>
        <authorList>
            <consortium name="Lawrence Berkeley National Laboratory"/>
            <person name="Nybo J.L."/>
            <person name="Vesth T.C."/>
            <person name="Theobald S."/>
            <person name="Frisvad J.C."/>
            <person name="Larsen T.O."/>
            <person name="Kjaerboelling I."/>
            <person name="Rothschild-Mancinelli K."/>
            <person name="Lyhne E.K."/>
            <person name="Kogle M.E."/>
            <person name="Barry K."/>
            <person name="Clum A."/>
            <person name="Na H."/>
            <person name="Ledsgaard L."/>
            <person name="Lin J."/>
            <person name="Lipzen A."/>
            <person name="Kuo A."/>
            <person name="Riley R."/>
            <person name="Mondo S."/>
            <person name="Labutti K."/>
            <person name="Haridas S."/>
            <person name="Pangalinan J."/>
            <person name="Salamov A.A."/>
            <person name="Simmons B.A."/>
            <person name="Magnuson J.K."/>
            <person name="Chen J."/>
            <person name="Drula E."/>
            <person name="Henrissat B."/>
            <person name="Wiebenga A."/>
            <person name="Lubbers R.J."/>
            <person name="Gomes A.C."/>
            <person name="Makela M.R."/>
            <person name="Stajich J."/>
            <person name="Grigoriev I.V."/>
            <person name="Mortensen U.H."/>
            <person name="De Vries R.P."/>
            <person name="Baker S.E."/>
            <person name="Andersen M.R."/>
        </authorList>
    </citation>
    <scope>NUCLEOTIDE SEQUENCE [LARGE SCALE GENOMIC DNA]</scope>
    <source>
        <strain evidence="2 3">CBS 209.92</strain>
    </source>
</reference>
<feature type="region of interest" description="Disordered" evidence="1">
    <location>
        <begin position="200"/>
        <end position="219"/>
    </location>
</feature>
<organism evidence="2 3">
    <name type="scientific">Aspergillus keveii</name>
    <dbReference type="NCBI Taxonomy" id="714993"/>
    <lineage>
        <taxon>Eukaryota</taxon>
        <taxon>Fungi</taxon>
        <taxon>Dikarya</taxon>
        <taxon>Ascomycota</taxon>
        <taxon>Pezizomycotina</taxon>
        <taxon>Eurotiomycetes</taxon>
        <taxon>Eurotiomycetidae</taxon>
        <taxon>Eurotiales</taxon>
        <taxon>Aspergillaceae</taxon>
        <taxon>Aspergillus</taxon>
        <taxon>Aspergillus subgen. Nidulantes</taxon>
    </lineage>
</organism>
<name>A0ABR4FT38_9EURO</name>
<evidence type="ECO:0000313" key="3">
    <source>
        <dbReference type="Proteomes" id="UP001610563"/>
    </source>
</evidence>
<protein>
    <submittedName>
        <fullName evidence="2">Uncharacterized protein</fullName>
    </submittedName>
</protein>
<comment type="caution">
    <text evidence="2">The sequence shown here is derived from an EMBL/GenBank/DDBJ whole genome shotgun (WGS) entry which is preliminary data.</text>
</comment>
<dbReference type="EMBL" id="JBFTWV010000117">
    <property type="protein sequence ID" value="KAL2786438.1"/>
    <property type="molecule type" value="Genomic_DNA"/>
</dbReference>
<accession>A0ABR4FT38</accession>
<dbReference type="Proteomes" id="UP001610563">
    <property type="component" value="Unassembled WGS sequence"/>
</dbReference>
<gene>
    <name evidence="2" type="ORF">BJX66DRAFT_312695</name>
</gene>
<evidence type="ECO:0000313" key="2">
    <source>
        <dbReference type="EMBL" id="KAL2786438.1"/>
    </source>
</evidence>
<proteinExistence type="predicted"/>